<accession>A0A9W9JVM0</accession>
<gene>
    <name evidence="3" type="ORF">N7532_011830</name>
</gene>
<dbReference type="InterPro" id="IPR001878">
    <property type="entry name" value="Znf_CCHC"/>
</dbReference>
<feature type="domain" description="CCHC-type" evidence="2">
    <location>
        <begin position="305"/>
        <end position="321"/>
    </location>
</feature>
<feature type="compositionally biased region" description="Gly residues" evidence="1">
    <location>
        <begin position="525"/>
        <end position="556"/>
    </location>
</feature>
<feature type="region of interest" description="Disordered" evidence="1">
    <location>
        <begin position="157"/>
        <end position="203"/>
    </location>
</feature>
<dbReference type="GO" id="GO:0003676">
    <property type="term" value="F:nucleic acid binding"/>
    <property type="evidence" value="ECO:0007669"/>
    <property type="project" value="InterPro"/>
</dbReference>
<feature type="compositionally biased region" description="Low complexity" evidence="1">
    <location>
        <begin position="25"/>
        <end position="35"/>
    </location>
</feature>
<dbReference type="AlphaFoldDB" id="A0A9W9JVM0"/>
<feature type="compositionally biased region" description="Low complexity" evidence="1">
    <location>
        <begin position="76"/>
        <end position="96"/>
    </location>
</feature>
<comment type="caution">
    <text evidence="3">The sequence shown here is derived from an EMBL/GenBank/DDBJ whole genome shotgun (WGS) entry which is preliminary data.</text>
</comment>
<sequence length="563" mass="59879">MPDSEDEADSRIASVGAQRARKSRSSSSARSSSNSDFRTVKKHRRNPSAADRAVVDFVPRGGTFSQKPLEIDPDDTSSSGSDSDNANANNSESSGGVAVTNPHAGNTAPAISWNQGRKNAVRTTLGKRKSGPHSQSQLQPSETAQFKAVNNQFWRSRSASASSGTNSEVQKDGAASEEDSVSEEGEVKSPQSDSDDSVSSDSEADDSILLNIGTSNDHPVDDYDPESLIVDHSQAANGHSNGFASDVDTMPIQGGSKEAAFQQFSRKYPTPPSSLGDLKDADLDRQMKSMYWYLNIQEVSSRPIRCLECFQQGHLAEVCPTKECEHCGAWDEHASASCPSWRRCLVCRERGHDGEDCSAPLKTSPDEAPCDLCGVAHLETQCSQRFRFPMREATNSSIKVAISCARCLSSHHLYGNCPSVTYFSFCASSFSLMGLDPAMITNTNHGVRPDPPRPNRLPQGPGRARNHRRGGGGGRRPSSDSSDDLPRAGKRPQPVNRGKPRGNIRFGHGAGLGSDQPRGAPPPNRGGGGNRGRGGRGGGVGGNSRGGGGSGNGGGRGFKRRGQ</sequence>
<dbReference type="Gene3D" id="4.10.60.10">
    <property type="entry name" value="Zinc finger, CCHC-type"/>
    <property type="match status" value="1"/>
</dbReference>
<evidence type="ECO:0000313" key="3">
    <source>
        <dbReference type="EMBL" id="KAJ5082787.1"/>
    </source>
</evidence>
<evidence type="ECO:0000313" key="4">
    <source>
        <dbReference type="Proteomes" id="UP001149074"/>
    </source>
</evidence>
<keyword evidence="4" id="KW-1185">Reference proteome</keyword>
<feature type="compositionally biased region" description="Acidic residues" evidence="1">
    <location>
        <begin position="175"/>
        <end position="184"/>
    </location>
</feature>
<feature type="region of interest" description="Disordered" evidence="1">
    <location>
        <begin position="1"/>
        <end position="143"/>
    </location>
</feature>
<name>A0A9W9JVM0_9EURO</name>
<dbReference type="EMBL" id="JAPQKI010000011">
    <property type="protein sequence ID" value="KAJ5082787.1"/>
    <property type="molecule type" value="Genomic_DNA"/>
</dbReference>
<feature type="compositionally biased region" description="Acidic residues" evidence="1">
    <location>
        <begin position="193"/>
        <end position="203"/>
    </location>
</feature>
<reference evidence="3" key="1">
    <citation type="submission" date="2022-11" db="EMBL/GenBank/DDBJ databases">
        <authorList>
            <person name="Petersen C."/>
        </authorList>
    </citation>
    <scope>NUCLEOTIDE SEQUENCE</scope>
    <source>
        <strain evidence="3">IBT 30761</strain>
    </source>
</reference>
<feature type="domain" description="CCHC-type" evidence="2">
    <location>
        <begin position="343"/>
        <end position="359"/>
    </location>
</feature>
<organism evidence="3 4">
    <name type="scientific">Penicillium argentinense</name>
    <dbReference type="NCBI Taxonomy" id="1131581"/>
    <lineage>
        <taxon>Eukaryota</taxon>
        <taxon>Fungi</taxon>
        <taxon>Dikarya</taxon>
        <taxon>Ascomycota</taxon>
        <taxon>Pezizomycotina</taxon>
        <taxon>Eurotiomycetes</taxon>
        <taxon>Eurotiomycetidae</taxon>
        <taxon>Eurotiales</taxon>
        <taxon>Aspergillaceae</taxon>
        <taxon>Penicillium</taxon>
    </lineage>
</organism>
<protein>
    <recommendedName>
        <fullName evidence="2">CCHC-type domain-containing protein</fullName>
    </recommendedName>
</protein>
<dbReference type="GO" id="GO:0008270">
    <property type="term" value="F:zinc ion binding"/>
    <property type="evidence" value="ECO:0007669"/>
    <property type="project" value="InterPro"/>
</dbReference>
<feature type="domain" description="CCHC-type" evidence="2">
    <location>
        <begin position="403"/>
        <end position="419"/>
    </location>
</feature>
<proteinExistence type="predicted"/>
<dbReference type="GeneID" id="81363300"/>
<feature type="compositionally biased region" description="Polar residues" evidence="1">
    <location>
        <begin position="132"/>
        <end position="143"/>
    </location>
</feature>
<dbReference type="OrthoDB" id="7608935at2759"/>
<feature type="region of interest" description="Disordered" evidence="1">
    <location>
        <begin position="443"/>
        <end position="563"/>
    </location>
</feature>
<evidence type="ECO:0000256" key="1">
    <source>
        <dbReference type="SAM" id="MobiDB-lite"/>
    </source>
</evidence>
<evidence type="ECO:0000259" key="2">
    <source>
        <dbReference type="SMART" id="SM00343"/>
    </source>
</evidence>
<dbReference type="Proteomes" id="UP001149074">
    <property type="component" value="Unassembled WGS sequence"/>
</dbReference>
<dbReference type="SMART" id="SM00343">
    <property type="entry name" value="ZnF_C2HC"/>
    <property type="match status" value="4"/>
</dbReference>
<dbReference type="RefSeq" id="XP_056469309.1">
    <property type="nucleotide sequence ID" value="XM_056624321.1"/>
</dbReference>
<reference evidence="3" key="2">
    <citation type="journal article" date="2023" name="IMA Fungus">
        <title>Comparative genomic study of the Penicillium genus elucidates a diverse pangenome and 15 lateral gene transfer events.</title>
        <authorList>
            <person name="Petersen C."/>
            <person name="Sorensen T."/>
            <person name="Nielsen M.R."/>
            <person name="Sondergaard T.E."/>
            <person name="Sorensen J.L."/>
            <person name="Fitzpatrick D.A."/>
            <person name="Frisvad J.C."/>
            <person name="Nielsen K.L."/>
        </authorList>
    </citation>
    <scope>NUCLEOTIDE SEQUENCE</scope>
    <source>
        <strain evidence="3">IBT 30761</strain>
    </source>
</reference>
<feature type="domain" description="CCHC-type" evidence="2">
    <location>
        <begin position="323"/>
        <end position="340"/>
    </location>
</feature>